<proteinExistence type="predicted"/>
<accession>A0ACC2X669</accession>
<reference evidence="1" key="1">
    <citation type="submission" date="2023-04" db="EMBL/GenBank/DDBJ databases">
        <title>Draft Genome sequencing of Naganishia species isolated from polar environments using Oxford Nanopore Technology.</title>
        <authorList>
            <person name="Leo P."/>
            <person name="Venkateswaran K."/>
        </authorList>
    </citation>
    <scope>NUCLEOTIDE SEQUENCE</scope>
    <source>
        <strain evidence="1">DBVPG 5303</strain>
    </source>
</reference>
<comment type="caution">
    <text evidence="1">The sequence shown here is derived from an EMBL/GenBank/DDBJ whole genome shotgun (WGS) entry which is preliminary data.</text>
</comment>
<dbReference type="Proteomes" id="UP001234202">
    <property type="component" value="Unassembled WGS sequence"/>
</dbReference>
<protein>
    <submittedName>
        <fullName evidence="1">Uncharacterized protein</fullName>
    </submittedName>
</protein>
<dbReference type="EMBL" id="JASBWV010000027">
    <property type="protein sequence ID" value="KAJ9118875.1"/>
    <property type="molecule type" value="Genomic_DNA"/>
</dbReference>
<evidence type="ECO:0000313" key="1">
    <source>
        <dbReference type="EMBL" id="KAJ9118875.1"/>
    </source>
</evidence>
<sequence>MADNNDHQNSTPPPSADPPPSIRRGVPPLRRGFPARGAMLAGRGGGRGGRGGGPGGMNPAAPWSYEGDEREAELVHFLETRGAEIRGVPDAVIDAIGEYKTQVGHLMVVGERKGRAVEKLIRERKPKVGVSVSAGKGWDEAVADSVDGGAAYTGTRSLLPEMYPNGIYPSEWNAGNAGDEGRVGYISIEKMGNFAEITGKVVDLAGLGAVVKIIQGSSTPVIKSLRETLNMPRPRTFDMVFIDHHKSFQPLYTNDLKVLEDEGLIGKGTCIIADNVVMPGNPAYLSYIRASPQAKRQSASKGILHDPPANFQPNCTTKEEWQSSFRDGPLEETRWIPPDSEGVVGRGNPALVYEGWMVVEDDDDDGFDERGRWDACEVSICKGEVGDGA</sequence>
<name>A0ACC2X669_9TREE</name>
<gene>
    <name evidence="1" type="ORF">QFC24_006074</name>
</gene>
<keyword evidence="2" id="KW-1185">Reference proteome</keyword>
<evidence type="ECO:0000313" key="2">
    <source>
        <dbReference type="Proteomes" id="UP001234202"/>
    </source>
</evidence>
<organism evidence="1 2">
    <name type="scientific">Naganishia onofrii</name>
    <dbReference type="NCBI Taxonomy" id="1851511"/>
    <lineage>
        <taxon>Eukaryota</taxon>
        <taxon>Fungi</taxon>
        <taxon>Dikarya</taxon>
        <taxon>Basidiomycota</taxon>
        <taxon>Agaricomycotina</taxon>
        <taxon>Tremellomycetes</taxon>
        <taxon>Filobasidiales</taxon>
        <taxon>Filobasidiaceae</taxon>
        <taxon>Naganishia</taxon>
    </lineage>
</organism>